<organism evidence="3 4">
    <name type="scientific">Clohesyomyces aquaticus</name>
    <dbReference type="NCBI Taxonomy" id="1231657"/>
    <lineage>
        <taxon>Eukaryota</taxon>
        <taxon>Fungi</taxon>
        <taxon>Dikarya</taxon>
        <taxon>Ascomycota</taxon>
        <taxon>Pezizomycotina</taxon>
        <taxon>Dothideomycetes</taxon>
        <taxon>Pleosporomycetidae</taxon>
        <taxon>Pleosporales</taxon>
        <taxon>Lindgomycetaceae</taxon>
        <taxon>Clohesyomyces</taxon>
    </lineage>
</organism>
<dbReference type="OrthoDB" id="3522351at2759"/>
<dbReference type="Pfam" id="PF11915">
    <property type="entry name" value="DUF3433"/>
    <property type="match status" value="1"/>
</dbReference>
<dbReference type="Proteomes" id="UP000193144">
    <property type="component" value="Unassembled WGS sequence"/>
</dbReference>
<evidence type="ECO:0000256" key="2">
    <source>
        <dbReference type="SAM" id="Phobius"/>
    </source>
</evidence>
<keyword evidence="2" id="KW-0812">Transmembrane</keyword>
<dbReference type="AlphaFoldDB" id="A0A1Y1ZQQ0"/>
<feature type="transmembrane region" description="Helical" evidence="2">
    <location>
        <begin position="598"/>
        <end position="618"/>
    </location>
</feature>
<feature type="transmembrane region" description="Helical" evidence="2">
    <location>
        <begin position="187"/>
        <end position="205"/>
    </location>
</feature>
<dbReference type="STRING" id="1231657.A0A1Y1ZQQ0"/>
<feature type="transmembrane region" description="Helical" evidence="2">
    <location>
        <begin position="135"/>
        <end position="156"/>
    </location>
</feature>
<feature type="region of interest" description="Disordered" evidence="1">
    <location>
        <begin position="1"/>
        <end position="38"/>
    </location>
</feature>
<feature type="compositionally biased region" description="Polar residues" evidence="1">
    <location>
        <begin position="71"/>
        <end position="82"/>
    </location>
</feature>
<name>A0A1Y1ZQQ0_9PLEO</name>
<protein>
    <submittedName>
        <fullName evidence="3">Uncharacterized protein</fullName>
    </submittedName>
</protein>
<dbReference type="EMBL" id="MCFA01000049">
    <property type="protein sequence ID" value="ORY12582.1"/>
    <property type="molecule type" value="Genomic_DNA"/>
</dbReference>
<gene>
    <name evidence="3" type="ORF">BCR34DRAFT_600473</name>
</gene>
<sequence>MRKGQRLGSAPQIESRQYLCPSLPEPRLSVEGDFFDGASHASASSTAQLVCSLESSTNDEHEIEAEDGGNPTPTQAQSDTPPSQQIYRVAPAELAPMPQQTSTQPTSLHTQSRPSSASRRQEFAEWKPWQTQWPYLSLLLITVIAFIIAIAILQVISKRHSGFAGSSNPPAFLVRHPRIRKAIWDQGILYTALPAFIMTVYRTMWDSSVMATADRQPYIDLARPQGAHPNCTILLDYKSEPLLSRWVLGFRNGHYILAACLLSSLVLSFAIIPLTSFLFIMDLALIDSTFPLSFDSAYNATSMFQFPRLETPDIRLALDAAAGFHLQNSSVPPWTDGTYAFPKLTPLTEISNNDATLTTFANGAQAACVVIPENEYQRTVHGPPETGTEAYIIEVTATDRGCPISSFLGVRADIWSPTTALSSWYTPSCSFYAGYTRLSLLAASYDRASQSIQNISLISCQNSYFNTSGTLTVRSNSHSTATSILAFAPDNGTRTEDQETFMPLRRFFEMQLNTFECINTDAIISGNEFVQYVFRLSSQLNPESPLDSSSLANATQILFQTTHAIFAATNLFQHLREPVISNGTNVVAEQRLFIVDPVSYIILTVLSCTAILNILLFFHARQVSILKEEPYGLLSAGGVLYKSDINTVMMEEVLKENGCSRRARKTAERLYMMEDVKCYWHAEEGKITCDRLLLQDLGRGEGP</sequence>
<dbReference type="PANTHER" id="PTHR37544:SF3">
    <property type="entry name" value="SPRAY"/>
    <property type="match status" value="1"/>
</dbReference>
<feature type="region of interest" description="Disordered" evidence="1">
    <location>
        <begin position="96"/>
        <end position="119"/>
    </location>
</feature>
<feature type="compositionally biased region" description="Polar residues" evidence="1">
    <location>
        <begin position="98"/>
        <end position="118"/>
    </location>
</feature>
<proteinExistence type="predicted"/>
<keyword evidence="2" id="KW-0472">Membrane</keyword>
<keyword evidence="4" id="KW-1185">Reference proteome</keyword>
<evidence type="ECO:0000313" key="3">
    <source>
        <dbReference type="EMBL" id="ORY12582.1"/>
    </source>
</evidence>
<keyword evidence="2" id="KW-1133">Transmembrane helix</keyword>
<evidence type="ECO:0000256" key="1">
    <source>
        <dbReference type="SAM" id="MobiDB-lite"/>
    </source>
</evidence>
<dbReference type="InterPro" id="IPR021840">
    <property type="entry name" value="DUF3433"/>
</dbReference>
<dbReference type="PANTHER" id="PTHR37544">
    <property type="entry name" value="SPRAY-RELATED"/>
    <property type="match status" value="1"/>
</dbReference>
<evidence type="ECO:0000313" key="4">
    <source>
        <dbReference type="Proteomes" id="UP000193144"/>
    </source>
</evidence>
<reference evidence="3 4" key="1">
    <citation type="submission" date="2016-07" db="EMBL/GenBank/DDBJ databases">
        <title>Pervasive Adenine N6-methylation of Active Genes in Fungi.</title>
        <authorList>
            <consortium name="DOE Joint Genome Institute"/>
            <person name="Mondo S.J."/>
            <person name="Dannebaum R.O."/>
            <person name="Kuo R.C."/>
            <person name="Labutti K."/>
            <person name="Haridas S."/>
            <person name="Kuo A."/>
            <person name="Salamov A."/>
            <person name="Ahrendt S.R."/>
            <person name="Lipzen A."/>
            <person name="Sullivan W."/>
            <person name="Andreopoulos W.B."/>
            <person name="Clum A."/>
            <person name="Lindquist E."/>
            <person name="Daum C."/>
            <person name="Ramamoorthy G.K."/>
            <person name="Gryganskyi A."/>
            <person name="Culley D."/>
            <person name="Magnuson J.K."/>
            <person name="James T.Y."/>
            <person name="O'Malley M.A."/>
            <person name="Stajich J.E."/>
            <person name="Spatafora J.W."/>
            <person name="Visel A."/>
            <person name="Grigoriev I.V."/>
        </authorList>
    </citation>
    <scope>NUCLEOTIDE SEQUENCE [LARGE SCALE GENOMIC DNA]</scope>
    <source>
        <strain evidence="3 4">CBS 115471</strain>
    </source>
</reference>
<feature type="region of interest" description="Disordered" evidence="1">
    <location>
        <begin position="50"/>
        <end position="82"/>
    </location>
</feature>
<accession>A0A1Y1ZQQ0</accession>
<feature type="transmembrane region" description="Helical" evidence="2">
    <location>
        <begin position="255"/>
        <end position="281"/>
    </location>
</feature>
<comment type="caution">
    <text evidence="3">The sequence shown here is derived from an EMBL/GenBank/DDBJ whole genome shotgun (WGS) entry which is preliminary data.</text>
</comment>